<accession>A0A1F6ECW0</accession>
<feature type="binding site" evidence="7">
    <location>
        <position position="161"/>
    </location>
    <ligand>
        <name>a divalent metal cation</name>
        <dbReference type="ChEBI" id="CHEBI:60240"/>
    </ligand>
</feature>
<feature type="binding site" evidence="6">
    <location>
        <position position="317"/>
    </location>
    <ligand>
        <name>(S)-malate</name>
        <dbReference type="ChEBI" id="CHEBI:15589"/>
    </ligand>
</feature>
<evidence type="ECO:0000256" key="7">
    <source>
        <dbReference type="PIRSR" id="PIRSR000106-3"/>
    </source>
</evidence>
<evidence type="ECO:0000256" key="2">
    <source>
        <dbReference type="ARBA" id="ARBA00008785"/>
    </source>
</evidence>
<keyword evidence="3 7" id="KW-0479">Metal-binding</keyword>
<evidence type="ECO:0000256" key="8">
    <source>
        <dbReference type="RuleBase" id="RU003427"/>
    </source>
</evidence>
<comment type="cofactor">
    <cofactor evidence="1">
        <name>Mn(2+)</name>
        <dbReference type="ChEBI" id="CHEBI:29035"/>
    </cofactor>
</comment>
<feature type="binding site" evidence="7">
    <location>
        <position position="136"/>
    </location>
    <ligand>
        <name>a divalent metal cation</name>
        <dbReference type="ChEBI" id="CHEBI:60240"/>
    </ligand>
</feature>
<comment type="similarity">
    <text evidence="2 8">Belongs to the malic enzymes family.</text>
</comment>
<sequence>MASNIGKRSLQIHKKLGGKIAVQSKASLRTRADLSLFYTPGVGAVSSYLAKHKKEIRDYTIKRNTVAIVSDGSAVLGLGNIGPEGALPVMEGKAMIFKEFAGIDAFPIVLATQDVNEIVTTVTNIAPVFGGINLEDISAPRCFEIERRLIETLDIPVMHDDQHGTAIVVLAALMNAFKVVKKPLGKATIVIAGAGAAGTAVAKLLHRYGVGELIVLDSKGILGTHRHGLTPMKKELVKISNRRHLQGDIGVALQGADAIVGVSGPNTIKEAHVQSMAKRPIVFALANPIPEIMPNLAHHAGAAVVASGRSDFPNQVNNALVFPGVFRGALDHGVRQITERMKLNAAKALAAVVKKPRPDYIIPSVFDKRVVKVVASAIRG</sequence>
<dbReference type="PIRSF" id="PIRSF000106">
    <property type="entry name" value="ME"/>
    <property type="match status" value="1"/>
</dbReference>
<dbReference type="Pfam" id="PF00390">
    <property type="entry name" value="malic"/>
    <property type="match status" value="1"/>
</dbReference>
<dbReference type="SMART" id="SM00919">
    <property type="entry name" value="Malic_M"/>
    <property type="match status" value="1"/>
</dbReference>
<proteinExistence type="inferred from homology"/>
<dbReference type="Pfam" id="PF03949">
    <property type="entry name" value="Malic_M"/>
    <property type="match status" value="1"/>
</dbReference>
<dbReference type="Gene3D" id="3.40.50.10380">
    <property type="entry name" value="Malic enzyme, N-terminal domain"/>
    <property type="match status" value="1"/>
</dbReference>
<gene>
    <name evidence="11" type="ORF">A3A35_03275</name>
</gene>
<evidence type="ECO:0000256" key="6">
    <source>
        <dbReference type="PIRSR" id="PIRSR000106-2"/>
    </source>
</evidence>
<evidence type="ECO:0000256" key="1">
    <source>
        <dbReference type="ARBA" id="ARBA00001936"/>
    </source>
</evidence>
<dbReference type="EMBL" id="MFLV01000022">
    <property type="protein sequence ID" value="OGG71440.1"/>
    <property type="molecule type" value="Genomic_DNA"/>
</dbReference>
<dbReference type="InterPro" id="IPR036291">
    <property type="entry name" value="NAD(P)-bd_dom_sf"/>
</dbReference>
<dbReference type="GO" id="GO:0016616">
    <property type="term" value="F:oxidoreductase activity, acting on the CH-OH group of donors, NAD or NADP as acceptor"/>
    <property type="evidence" value="ECO:0007669"/>
    <property type="project" value="InterPro"/>
</dbReference>
<dbReference type="GO" id="GO:0004470">
    <property type="term" value="F:malic enzyme activity"/>
    <property type="evidence" value="ECO:0007669"/>
    <property type="project" value="InterPro"/>
</dbReference>
<dbReference type="AlphaFoldDB" id="A0A1F6ECW0"/>
<evidence type="ECO:0000256" key="5">
    <source>
        <dbReference type="PIRSR" id="PIRSR000106-1"/>
    </source>
</evidence>
<dbReference type="InterPro" id="IPR046346">
    <property type="entry name" value="Aminoacid_DH-like_N_sf"/>
</dbReference>
<dbReference type="Gene3D" id="3.40.50.720">
    <property type="entry name" value="NAD(P)-binding Rossmann-like Domain"/>
    <property type="match status" value="1"/>
</dbReference>
<dbReference type="Proteomes" id="UP000179115">
    <property type="component" value="Unassembled WGS sequence"/>
</dbReference>
<dbReference type="PRINTS" id="PR00072">
    <property type="entry name" value="MALOXRDTASE"/>
</dbReference>
<evidence type="ECO:0000256" key="3">
    <source>
        <dbReference type="ARBA" id="ARBA00022723"/>
    </source>
</evidence>
<comment type="caution">
    <text evidence="11">The sequence shown here is derived from an EMBL/GenBank/DDBJ whole genome shotgun (WGS) entry which is preliminary data.</text>
</comment>
<dbReference type="SUPFAM" id="SSF53223">
    <property type="entry name" value="Aminoacid dehydrogenase-like, N-terminal domain"/>
    <property type="match status" value="1"/>
</dbReference>
<dbReference type="PANTHER" id="PTHR43237:SF4">
    <property type="entry name" value="NADP-DEPENDENT MALIC ENZYME"/>
    <property type="match status" value="1"/>
</dbReference>
<feature type="active site" description="Proton donor" evidence="5">
    <location>
        <position position="38"/>
    </location>
</feature>
<evidence type="ECO:0000259" key="9">
    <source>
        <dbReference type="SMART" id="SM00919"/>
    </source>
</evidence>
<evidence type="ECO:0000313" key="11">
    <source>
        <dbReference type="EMBL" id="OGG71440.1"/>
    </source>
</evidence>
<dbReference type="InterPro" id="IPR051674">
    <property type="entry name" value="Malate_Decarboxylase"/>
</dbReference>
<dbReference type="GO" id="GO:0046872">
    <property type="term" value="F:metal ion binding"/>
    <property type="evidence" value="ECO:0007669"/>
    <property type="project" value="UniProtKB-KW"/>
</dbReference>
<feature type="binding site" evidence="7">
    <location>
        <position position="135"/>
    </location>
    <ligand>
        <name>a divalent metal cation</name>
        <dbReference type="ChEBI" id="CHEBI:60240"/>
    </ligand>
</feature>
<evidence type="ECO:0000313" key="12">
    <source>
        <dbReference type="Proteomes" id="UP000179115"/>
    </source>
</evidence>
<organism evidence="11 12">
    <name type="scientific">Candidatus Kaiserbacteria bacterium RIFCSPLOWO2_01_FULL_51_21</name>
    <dbReference type="NCBI Taxonomy" id="1798508"/>
    <lineage>
        <taxon>Bacteria</taxon>
        <taxon>Candidatus Kaiseribacteriota</taxon>
    </lineage>
</organism>
<evidence type="ECO:0000259" key="10">
    <source>
        <dbReference type="SMART" id="SM01274"/>
    </source>
</evidence>
<comment type="cofactor">
    <cofactor evidence="7">
        <name>Mg(2+)</name>
        <dbReference type="ChEBI" id="CHEBI:18420"/>
    </cofactor>
    <cofactor evidence="7">
        <name>Mn(2+)</name>
        <dbReference type="ChEBI" id="CHEBI:29035"/>
    </cofactor>
    <text evidence="7">Divalent metal cations. Prefers magnesium or manganese.</text>
</comment>
<dbReference type="PROSITE" id="PS00331">
    <property type="entry name" value="MALIC_ENZYMES"/>
    <property type="match status" value="1"/>
</dbReference>
<feature type="binding site" evidence="6">
    <location>
        <position position="287"/>
    </location>
    <ligand>
        <name>(S)-malate</name>
        <dbReference type="ChEBI" id="CHEBI:15589"/>
    </ligand>
</feature>
<name>A0A1F6ECW0_9BACT</name>
<dbReference type="InterPro" id="IPR012302">
    <property type="entry name" value="Malic_NAD-bd"/>
</dbReference>
<dbReference type="InterPro" id="IPR001891">
    <property type="entry name" value="Malic_OxRdtase"/>
</dbReference>
<dbReference type="PANTHER" id="PTHR43237">
    <property type="entry name" value="NADP-DEPENDENT MALIC ENZYME"/>
    <property type="match status" value="1"/>
</dbReference>
<feature type="domain" description="Malic enzyme NAD-binding" evidence="9">
    <location>
        <begin position="162"/>
        <end position="378"/>
    </location>
</feature>
<feature type="active site" description="Proton acceptor" evidence="5">
    <location>
        <position position="93"/>
    </location>
</feature>
<dbReference type="SMART" id="SM01274">
    <property type="entry name" value="malic"/>
    <property type="match status" value="1"/>
</dbReference>
<evidence type="ECO:0000256" key="4">
    <source>
        <dbReference type="ARBA" id="ARBA00023002"/>
    </source>
</evidence>
<dbReference type="InterPro" id="IPR015884">
    <property type="entry name" value="Malic_enzyme_CS"/>
</dbReference>
<feature type="domain" description="Malic enzyme N-terminal" evidence="10">
    <location>
        <begin position="17"/>
        <end position="150"/>
    </location>
</feature>
<keyword evidence="4" id="KW-0560">Oxidoreductase</keyword>
<dbReference type="InterPro" id="IPR037062">
    <property type="entry name" value="Malic_N_dom_sf"/>
</dbReference>
<dbReference type="InterPro" id="IPR012301">
    <property type="entry name" value="Malic_N_dom"/>
</dbReference>
<dbReference type="SUPFAM" id="SSF51735">
    <property type="entry name" value="NAD(P)-binding Rossmann-fold domains"/>
    <property type="match status" value="1"/>
</dbReference>
<protein>
    <submittedName>
        <fullName evidence="11">Malate dehydrogenase</fullName>
    </submittedName>
</protein>
<reference evidence="11 12" key="1">
    <citation type="journal article" date="2016" name="Nat. Commun.">
        <title>Thousands of microbial genomes shed light on interconnected biogeochemical processes in an aquifer system.</title>
        <authorList>
            <person name="Anantharaman K."/>
            <person name="Brown C.T."/>
            <person name="Hug L.A."/>
            <person name="Sharon I."/>
            <person name="Castelle C.J."/>
            <person name="Probst A.J."/>
            <person name="Thomas B.C."/>
            <person name="Singh A."/>
            <person name="Wilkins M.J."/>
            <person name="Karaoz U."/>
            <person name="Brodie E.L."/>
            <person name="Williams K.H."/>
            <person name="Hubbard S.S."/>
            <person name="Banfield J.F."/>
        </authorList>
    </citation>
    <scope>NUCLEOTIDE SEQUENCE [LARGE SCALE GENOMIC DNA]</scope>
</reference>
<dbReference type="STRING" id="1798508.A3A35_03275"/>
<dbReference type="GO" id="GO:0051287">
    <property type="term" value="F:NAD binding"/>
    <property type="evidence" value="ECO:0007669"/>
    <property type="project" value="InterPro"/>
</dbReference>